<dbReference type="Proteomes" id="UP001519311">
    <property type="component" value="Unassembled WGS sequence"/>
</dbReference>
<dbReference type="EMBL" id="JAGINS010000001">
    <property type="protein sequence ID" value="MBP2362549.1"/>
    <property type="molecule type" value="Genomic_DNA"/>
</dbReference>
<dbReference type="PANTHER" id="PTHR30024">
    <property type="entry name" value="ALIPHATIC SULFONATES-BINDING PROTEIN-RELATED"/>
    <property type="match status" value="1"/>
</dbReference>
<name>A0ABS4VF51_9ACTN</name>
<dbReference type="SUPFAM" id="SSF53850">
    <property type="entry name" value="Periplasmic binding protein-like II"/>
    <property type="match status" value="1"/>
</dbReference>
<feature type="domain" description="Solute-binding protein family 3/N-terminal" evidence="5">
    <location>
        <begin position="45"/>
        <end position="295"/>
    </location>
</feature>
<feature type="signal peptide" evidence="4">
    <location>
        <begin position="1"/>
        <end position="27"/>
    </location>
</feature>
<dbReference type="SMART" id="SM00062">
    <property type="entry name" value="PBPb"/>
    <property type="match status" value="1"/>
</dbReference>
<evidence type="ECO:0000256" key="2">
    <source>
        <dbReference type="ARBA" id="ARBA00010742"/>
    </source>
</evidence>
<dbReference type="InterPro" id="IPR001638">
    <property type="entry name" value="Solute-binding_3/MltF_N"/>
</dbReference>
<comment type="subcellular location">
    <subcellularLocation>
        <location evidence="1">Periplasm</location>
    </subcellularLocation>
</comment>
<keyword evidence="3 4" id="KW-0732">Signal</keyword>
<evidence type="ECO:0000259" key="5">
    <source>
        <dbReference type="SMART" id="SM00062"/>
    </source>
</evidence>
<comment type="similarity">
    <text evidence="2">Belongs to the bacterial solute-binding protein SsuA/TauA family.</text>
</comment>
<evidence type="ECO:0000313" key="6">
    <source>
        <dbReference type="EMBL" id="MBP2362549.1"/>
    </source>
</evidence>
<evidence type="ECO:0000313" key="7">
    <source>
        <dbReference type="Proteomes" id="UP001519311"/>
    </source>
</evidence>
<dbReference type="Pfam" id="PF09084">
    <property type="entry name" value="NMT1"/>
    <property type="match status" value="1"/>
</dbReference>
<accession>A0ABS4VF51</accession>
<gene>
    <name evidence="6" type="ORF">JOF59_004949</name>
</gene>
<feature type="chain" id="PRO_5046307362" evidence="4">
    <location>
        <begin position="28"/>
        <end position="354"/>
    </location>
</feature>
<dbReference type="RefSeq" id="WP_209470900.1">
    <property type="nucleotide sequence ID" value="NZ_BMWJ01000006.1"/>
</dbReference>
<evidence type="ECO:0000256" key="4">
    <source>
        <dbReference type="SAM" id="SignalP"/>
    </source>
</evidence>
<dbReference type="InterPro" id="IPR015168">
    <property type="entry name" value="SsuA/THI5"/>
</dbReference>
<dbReference type="Gene3D" id="3.40.190.10">
    <property type="entry name" value="Periplasmic binding protein-like II"/>
    <property type="match status" value="2"/>
</dbReference>
<keyword evidence="7" id="KW-1185">Reference proteome</keyword>
<dbReference type="GeneID" id="97341318"/>
<dbReference type="PANTHER" id="PTHR30024:SF47">
    <property type="entry name" value="TAURINE-BINDING PERIPLASMIC PROTEIN"/>
    <property type="match status" value="1"/>
</dbReference>
<evidence type="ECO:0000256" key="1">
    <source>
        <dbReference type="ARBA" id="ARBA00004418"/>
    </source>
</evidence>
<protein>
    <submittedName>
        <fullName evidence="6">Taurine transport system substrate-binding protein</fullName>
    </submittedName>
</protein>
<reference evidence="6 7" key="1">
    <citation type="submission" date="2021-03" db="EMBL/GenBank/DDBJ databases">
        <title>Sequencing the genomes of 1000 actinobacteria strains.</title>
        <authorList>
            <person name="Klenk H.-P."/>
        </authorList>
    </citation>
    <scope>NUCLEOTIDE SEQUENCE [LARGE SCALE GENOMIC DNA]</scope>
    <source>
        <strain evidence="6 7">DSM 40843</strain>
    </source>
</reference>
<organism evidence="6 7">
    <name type="scientific">Streptomyces clavifer</name>
    <dbReference type="NCBI Taxonomy" id="68188"/>
    <lineage>
        <taxon>Bacteria</taxon>
        <taxon>Bacillati</taxon>
        <taxon>Actinomycetota</taxon>
        <taxon>Actinomycetes</taxon>
        <taxon>Kitasatosporales</taxon>
        <taxon>Streptomycetaceae</taxon>
        <taxon>Streptomyces</taxon>
    </lineage>
</organism>
<proteinExistence type="inferred from homology"/>
<sequence length="354" mass="36616">MSGTRGLRRTSLLVAALGALVVVTACGSGGGGGGDDGGDGGDGRTIRIAYQAFPSGDLIVKEKGLLEKALPDHTIKWIKFDSGATINTAFVAGSVDLAAIGSSPVARGLSEPLNIPYKVTWVLDVAGDNEGLVARDGSGVEDVEDLAGRKVATPFSSTSHYSLLAALDRSGVDASKVQLLDLEPQDIVAAWSRGDIDAAYVWLPTLDELGKTGKTLVSSRELAAAGKPTLDLGVASTAFIEKQPEVITAWRKAQAQALDLIHDDPSAAAEAVGRQLGISPQDAAAQLKQGIFLKPADQSDAKWLGRPGRVGGLAENLRSAAEFLAGQKQIPAAPELTELEKAVYVEGLSDAVTG</sequence>
<comment type="caution">
    <text evidence="6">The sequence shown here is derived from an EMBL/GenBank/DDBJ whole genome shotgun (WGS) entry which is preliminary data.</text>
</comment>
<dbReference type="PROSITE" id="PS51257">
    <property type="entry name" value="PROKAR_LIPOPROTEIN"/>
    <property type="match status" value="1"/>
</dbReference>
<evidence type="ECO:0000256" key="3">
    <source>
        <dbReference type="ARBA" id="ARBA00022729"/>
    </source>
</evidence>